<evidence type="ECO:0000313" key="3">
    <source>
        <dbReference type="Proteomes" id="UP000054024"/>
    </source>
</evidence>
<reference evidence="2 3" key="1">
    <citation type="submission" date="2015-10" db="EMBL/GenBank/DDBJ databases">
        <title>Draft genome sequence of Streptomyces curacoi DSM 40107, type strain for the species Streptomyces curacoi.</title>
        <authorList>
            <person name="Ruckert C."/>
            <person name="Winkler A."/>
            <person name="Kalinowski J."/>
            <person name="Kampfer P."/>
            <person name="Glaeser S."/>
        </authorList>
    </citation>
    <scope>NUCLEOTIDE SEQUENCE [LARGE SCALE GENOMIC DNA]</scope>
    <source>
        <strain evidence="2 3">DSM 40107</strain>
    </source>
</reference>
<evidence type="ECO:0000256" key="1">
    <source>
        <dbReference type="SAM" id="MobiDB-lite"/>
    </source>
</evidence>
<feature type="region of interest" description="Disordered" evidence="1">
    <location>
        <begin position="22"/>
        <end position="248"/>
    </location>
</feature>
<dbReference type="AlphaFoldDB" id="A0A117P5Y3"/>
<feature type="compositionally biased region" description="Low complexity" evidence="1">
    <location>
        <begin position="161"/>
        <end position="194"/>
    </location>
</feature>
<comment type="caution">
    <text evidence="2">The sequence shown here is derived from an EMBL/GenBank/DDBJ whole genome shotgun (WGS) entry which is preliminary data.</text>
</comment>
<dbReference type="OrthoDB" id="4250485at2"/>
<dbReference type="STRING" id="146536.AQI70_23015"/>
<evidence type="ECO:0000313" key="2">
    <source>
        <dbReference type="EMBL" id="KUM73618.1"/>
    </source>
</evidence>
<proteinExistence type="predicted"/>
<protein>
    <submittedName>
        <fullName evidence="2">Uncharacterized protein</fullName>
    </submittedName>
</protein>
<keyword evidence="3" id="KW-1185">Reference proteome</keyword>
<feature type="compositionally biased region" description="Low complexity" evidence="1">
    <location>
        <begin position="112"/>
        <end position="123"/>
    </location>
</feature>
<organism evidence="2 3">
    <name type="scientific">Streptomyces curacoi</name>
    <dbReference type="NCBI Taxonomy" id="146536"/>
    <lineage>
        <taxon>Bacteria</taxon>
        <taxon>Bacillati</taxon>
        <taxon>Actinomycetota</taxon>
        <taxon>Actinomycetes</taxon>
        <taxon>Kitasatosporales</taxon>
        <taxon>Streptomycetaceae</taxon>
        <taxon>Streptomyces</taxon>
    </lineage>
</organism>
<name>A0A117P5Y3_9ACTN</name>
<dbReference type="Proteomes" id="UP000054024">
    <property type="component" value="Unassembled WGS sequence"/>
</dbReference>
<sequence>MSDADGAPLPDFLDRLIARHAQAAAGPRPGVTRVRPRLPGPFERVEAVRNTAPEPDDGSDLLWPSATPSAARQGDTPRPATPAARLHTERERTVVRTERAPADPAPRPAPRALPEAPLLRPLAPVAPGPRPAPDAAQRAAGRGRQDRGTPQSAASVPIPPGADAAAPAAAAASLRPSAADTAAARDAVRQAAARRPSRAPEQVVQVQIGRLEVTAGPAPSGGTRQRTPSTGRPGTTLSLAEYLARGRE</sequence>
<feature type="compositionally biased region" description="Basic and acidic residues" evidence="1">
    <location>
        <begin position="86"/>
        <end position="101"/>
    </location>
</feature>
<dbReference type="RefSeq" id="WP_062153052.1">
    <property type="nucleotide sequence ID" value="NZ_KQ947989.1"/>
</dbReference>
<feature type="compositionally biased region" description="Polar residues" evidence="1">
    <location>
        <begin position="222"/>
        <end position="238"/>
    </location>
</feature>
<accession>A0A117P5Y3</accession>
<gene>
    <name evidence="2" type="ORF">AQI70_23015</name>
</gene>
<feature type="compositionally biased region" description="Low complexity" evidence="1">
    <location>
        <begin position="133"/>
        <end position="142"/>
    </location>
</feature>
<dbReference type="EMBL" id="LMWJ01000015">
    <property type="protein sequence ID" value="KUM73618.1"/>
    <property type="molecule type" value="Genomic_DNA"/>
</dbReference>